<feature type="compositionally biased region" description="Acidic residues" evidence="3">
    <location>
        <begin position="225"/>
        <end position="240"/>
    </location>
</feature>
<dbReference type="GO" id="GO:0016020">
    <property type="term" value="C:membrane"/>
    <property type="evidence" value="ECO:0007669"/>
    <property type="project" value="InterPro"/>
</dbReference>
<keyword evidence="2 4" id="KW-0732">Signal</keyword>
<dbReference type="STRING" id="395495.Lcho_3391"/>
<proteinExistence type="inferred from homology"/>
<dbReference type="Proteomes" id="UP000001693">
    <property type="component" value="Chromosome"/>
</dbReference>
<evidence type="ECO:0000313" key="6">
    <source>
        <dbReference type="Proteomes" id="UP000001693"/>
    </source>
</evidence>
<feature type="signal peptide" evidence="4">
    <location>
        <begin position="1"/>
        <end position="21"/>
    </location>
</feature>
<dbReference type="PANTHER" id="PTHR30035">
    <property type="entry name" value="LIPOPROTEIN VACJ-RELATED"/>
    <property type="match status" value="1"/>
</dbReference>
<name>B1Y2Z3_LEPCP</name>
<evidence type="ECO:0000256" key="2">
    <source>
        <dbReference type="ARBA" id="ARBA00022729"/>
    </source>
</evidence>
<evidence type="ECO:0000256" key="4">
    <source>
        <dbReference type="SAM" id="SignalP"/>
    </source>
</evidence>
<evidence type="ECO:0000313" key="5">
    <source>
        <dbReference type="EMBL" id="ACB35649.1"/>
    </source>
</evidence>
<dbReference type="AlphaFoldDB" id="B1Y2Z3"/>
<gene>
    <name evidence="5" type="ordered locus">Lcho_3391</name>
</gene>
<feature type="region of interest" description="Disordered" evidence="3">
    <location>
        <begin position="219"/>
        <end position="269"/>
    </location>
</feature>
<dbReference type="eggNOG" id="COG2853">
    <property type="taxonomic scope" value="Bacteria"/>
</dbReference>
<dbReference type="PRINTS" id="PR01805">
    <property type="entry name" value="VACJLIPOPROT"/>
</dbReference>
<dbReference type="Pfam" id="PF04333">
    <property type="entry name" value="MlaA"/>
    <property type="match status" value="1"/>
</dbReference>
<protein>
    <submittedName>
        <fullName evidence="5">VacJ family lipoprotein</fullName>
    </submittedName>
</protein>
<evidence type="ECO:0000256" key="1">
    <source>
        <dbReference type="ARBA" id="ARBA00010634"/>
    </source>
</evidence>
<dbReference type="OrthoDB" id="9785326at2"/>
<sequence precursor="true">MRRLLTSALLASTLFAGCATAHKPDPIEPWNRGVFAFNEAVDAAVIKPVATVYRDVLPAPVRRGVTNFFSNIHDIWSATNLFMQGRVRDGFSDVARFGTNTVFGALGLFDVASEIGLERHGEDLGQTLGHWGVPAGAYIVWPVFGPSTLRDSLDIPFDTVLSPSGFVSPESAAYALTGVRVINLRADLIKATDLIDQIALDKYTFVRDAHLQRRLNLVYNGNPPESDDEEPYLDPSDDGDLPSPPAPQGAVVPAEGAASAVANPASAPR</sequence>
<dbReference type="HOGENOM" id="CLU_059326_1_1_4"/>
<dbReference type="KEGG" id="lch:Lcho_3391"/>
<dbReference type="InterPro" id="IPR007428">
    <property type="entry name" value="MlaA"/>
</dbReference>
<evidence type="ECO:0000256" key="3">
    <source>
        <dbReference type="SAM" id="MobiDB-lite"/>
    </source>
</evidence>
<keyword evidence="5" id="KW-0449">Lipoprotein</keyword>
<feature type="chain" id="PRO_5002771127" evidence="4">
    <location>
        <begin position="22"/>
        <end position="269"/>
    </location>
</feature>
<keyword evidence="6" id="KW-1185">Reference proteome</keyword>
<accession>B1Y2Z3</accession>
<feature type="compositionally biased region" description="Low complexity" evidence="3">
    <location>
        <begin position="249"/>
        <end position="269"/>
    </location>
</feature>
<organism evidence="5 6">
    <name type="scientific">Leptothrix cholodnii (strain ATCC 51168 / LMG 8142 / SP-6)</name>
    <name type="common">Leptothrix discophora (strain SP-6)</name>
    <dbReference type="NCBI Taxonomy" id="395495"/>
    <lineage>
        <taxon>Bacteria</taxon>
        <taxon>Pseudomonadati</taxon>
        <taxon>Pseudomonadota</taxon>
        <taxon>Betaproteobacteria</taxon>
        <taxon>Burkholderiales</taxon>
        <taxon>Sphaerotilaceae</taxon>
        <taxon>Leptothrix</taxon>
    </lineage>
</organism>
<dbReference type="PROSITE" id="PS51257">
    <property type="entry name" value="PROKAR_LIPOPROTEIN"/>
    <property type="match status" value="1"/>
</dbReference>
<dbReference type="GO" id="GO:0120010">
    <property type="term" value="P:intermembrane phospholipid transfer"/>
    <property type="evidence" value="ECO:0007669"/>
    <property type="project" value="TreeGrafter"/>
</dbReference>
<reference evidence="5 6" key="1">
    <citation type="submission" date="2008-03" db="EMBL/GenBank/DDBJ databases">
        <title>Complete sequence of Leptothrix cholodnii SP-6.</title>
        <authorList>
            <consortium name="US DOE Joint Genome Institute"/>
            <person name="Copeland A."/>
            <person name="Lucas S."/>
            <person name="Lapidus A."/>
            <person name="Glavina del Rio T."/>
            <person name="Dalin E."/>
            <person name="Tice H."/>
            <person name="Bruce D."/>
            <person name="Goodwin L."/>
            <person name="Pitluck S."/>
            <person name="Chertkov O."/>
            <person name="Brettin T."/>
            <person name="Detter J.C."/>
            <person name="Han C."/>
            <person name="Kuske C.R."/>
            <person name="Schmutz J."/>
            <person name="Larimer F."/>
            <person name="Land M."/>
            <person name="Hauser L."/>
            <person name="Kyrpides N."/>
            <person name="Lykidis A."/>
            <person name="Emerson D."/>
            <person name="Richardson P."/>
        </authorList>
    </citation>
    <scope>NUCLEOTIDE SEQUENCE [LARGE SCALE GENOMIC DNA]</scope>
    <source>
        <strain evidence="6">ATCC 51168 / LMG 8142 / SP-6</strain>
    </source>
</reference>
<comment type="similarity">
    <text evidence="1">Belongs to the MlaA family.</text>
</comment>
<dbReference type="EMBL" id="CP001013">
    <property type="protein sequence ID" value="ACB35649.1"/>
    <property type="molecule type" value="Genomic_DNA"/>
</dbReference>
<dbReference type="RefSeq" id="WP_012348396.1">
    <property type="nucleotide sequence ID" value="NC_010524.1"/>
</dbReference>
<dbReference type="PANTHER" id="PTHR30035:SF3">
    <property type="entry name" value="INTERMEMBRANE PHOSPHOLIPID TRANSPORT SYSTEM LIPOPROTEIN MLAA"/>
    <property type="match status" value="1"/>
</dbReference>